<dbReference type="RefSeq" id="XP_064705877.1">
    <property type="nucleotide sequence ID" value="XM_064846267.1"/>
</dbReference>
<dbReference type="PANTHER" id="PTHR24346">
    <property type="entry name" value="MAP/MICROTUBULE AFFINITY-REGULATING KINASE"/>
    <property type="match status" value="1"/>
</dbReference>
<gene>
    <name evidence="9" type="ORF">LTR84_002666</name>
</gene>
<dbReference type="Pfam" id="PF00069">
    <property type="entry name" value="Pkinase"/>
    <property type="match status" value="1"/>
</dbReference>
<dbReference type="GO" id="GO:0035556">
    <property type="term" value="P:intracellular signal transduction"/>
    <property type="evidence" value="ECO:0007669"/>
    <property type="project" value="TreeGrafter"/>
</dbReference>
<keyword evidence="6" id="KW-0067">ATP-binding</keyword>
<dbReference type="GO" id="GO:0005737">
    <property type="term" value="C:cytoplasm"/>
    <property type="evidence" value="ECO:0007669"/>
    <property type="project" value="TreeGrafter"/>
</dbReference>
<keyword evidence="5" id="KW-0418">Kinase</keyword>
<feature type="region of interest" description="Disordered" evidence="7">
    <location>
        <begin position="1"/>
        <end position="44"/>
    </location>
</feature>
<evidence type="ECO:0000256" key="7">
    <source>
        <dbReference type="SAM" id="MobiDB-lite"/>
    </source>
</evidence>
<dbReference type="Gene3D" id="1.10.510.10">
    <property type="entry name" value="Transferase(Phosphotransferase) domain 1"/>
    <property type="match status" value="1"/>
</dbReference>
<dbReference type="SUPFAM" id="SSF56112">
    <property type="entry name" value="Protein kinase-like (PK-like)"/>
    <property type="match status" value="1"/>
</dbReference>
<evidence type="ECO:0000256" key="5">
    <source>
        <dbReference type="ARBA" id="ARBA00022777"/>
    </source>
</evidence>
<dbReference type="InterPro" id="IPR011009">
    <property type="entry name" value="Kinase-like_dom_sf"/>
</dbReference>
<reference evidence="9 10" key="1">
    <citation type="submission" date="2023-08" db="EMBL/GenBank/DDBJ databases">
        <title>Black Yeasts Isolated from many extreme environments.</title>
        <authorList>
            <person name="Coleine C."/>
            <person name="Stajich J.E."/>
            <person name="Selbmann L."/>
        </authorList>
    </citation>
    <scope>NUCLEOTIDE SEQUENCE [LARGE SCALE GENOMIC DNA]</scope>
    <source>
        <strain evidence="9 10">CCFEE 5792</strain>
    </source>
</reference>
<evidence type="ECO:0000256" key="4">
    <source>
        <dbReference type="ARBA" id="ARBA00022741"/>
    </source>
</evidence>
<feature type="compositionally biased region" description="Basic and acidic residues" evidence="7">
    <location>
        <begin position="18"/>
        <end position="28"/>
    </location>
</feature>
<dbReference type="InterPro" id="IPR000719">
    <property type="entry name" value="Prot_kinase_dom"/>
</dbReference>
<dbReference type="Proteomes" id="UP001358417">
    <property type="component" value="Unassembled WGS sequence"/>
</dbReference>
<sequence length="449" mass="49550">MTDPFSNPFVQSSSSHLVENRSSDDEASRATQSSREFRSEWRNGPFDDFQNSEWRQDLAQFPDVPADLQDVGSHVGDSTTAEDALLLRYGLDKSCLPPQLESAGHLGISALNGGKVLVKRAARSDIGPSEALMREIAVLSAVSDRHVPDLVESTELLGYIWTVTECKPGISLQHYMQAHQPLSGDQIKSLITQLFSGVAVIFNSGFAHLRIFDETVFVDDAGELTIRDFQHAYKYTMEAVDDINASADAKIGDDIFTAPEVFSNVRYNARKAVMWSCGVIVYLICTGQTDRLSNLAHPAFESEISTKSKRKMSTASQQALKVPVVNYPDRFTVPAWARDIISKMLQVEPLKRAELIEVAAKVPKEFVGKETRPLMELAWLDYKSHVGPLAGLSQGASDDSSLFSFGGSSVFSRQSFSQLLPGRRKSSVARNWTAAATPTDAGRRKSFFR</sequence>
<feature type="domain" description="Protein kinase" evidence="8">
    <location>
        <begin position="69"/>
        <end position="367"/>
    </location>
</feature>
<dbReference type="EMBL" id="JAVRRD010000014">
    <property type="protein sequence ID" value="KAK5051863.1"/>
    <property type="molecule type" value="Genomic_DNA"/>
</dbReference>
<evidence type="ECO:0000256" key="3">
    <source>
        <dbReference type="ARBA" id="ARBA00022679"/>
    </source>
</evidence>
<keyword evidence="4" id="KW-0547">Nucleotide-binding</keyword>
<evidence type="ECO:0000313" key="9">
    <source>
        <dbReference type="EMBL" id="KAK5051863.1"/>
    </source>
</evidence>
<comment type="caution">
    <text evidence="9">The sequence shown here is derived from an EMBL/GenBank/DDBJ whole genome shotgun (WGS) entry which is preliminary data.</text>
</comment>
<name>A0AAV9NC16_9EURO</name>
<evidence type="ECO:0000256" key="6">
    <source>
        <dbReference type="ARBA" id="ARBA00022840"/>
    </source>
</evidence>
<dbReference type="PROSITE" id="PS50011">
    <property type="entry name" value="PROTEIN_KINASE_DOM"/>
    <property type="match status" value="1"/>
</dbReference>
<accession>A0AAV9NC16</accession>
<keyword evidence="2" id="KW-0723">Serine/threonine-protein kinase</keyword>
<comment type="similarity">
    <text evidence="1">Belongs to the protein kinase superfamily. CAMK Ser/Thr protein kinase family. NIM1 subfamily.</text>
</comment>
<dbReference type="AlphaFoldDB" id="A0AAV9NC16"/>
<organism evidence="9 10">
    <name type="scientific">Exophiala bonariae</name>
    <dbReference type="NCBI Taxonomy" id="1690606"/>
    <lineage>
        <taxon>Eukaryota</taxon>
        <taxon>Fungi</taxon>
        <taxon>Dikarya</taxon>
        <taxon>Ascomycota</taxon>
        <taxon>Pezizomycotina</taxon>
        <taxon>Eurotiomycetes</taxon>
        <taxon>Chaetothyriomycetidae</taxon>
        <taxon>Chaetothyriales</taxon>
        <taxon>Herpotrichiellaceae</taxon>
        <taxon>Exophiala</taxon>
    </lineage>
</organism>
<evidence type="ECO:0000313" key="10">
    <source>
        <dbReference type="Proteomes" id="UP001358417"/>
    </source>
</evidence>
<proteinExistence type="inferred from homology"/>
<dbReference type="GO" id="GO:0004674">
    <property type="term" value="F:protein serine/threonine kinase activity"/>
    <property type="evidence" value="ECO:0007669"/>
    <property type="project" value="UniProtKB-KW"/>
</dbReference>
<dbReference type="PANTHER" id="PTHR24346:SF82">
    <property type="entry name" value="KP78A-RELATED"/>
    <property type="match status" value="1"/>
</dbReference>
<dbReference type="GeneID" id="89970865"/>
<dbReference type="SMART" id="SM00220">
    <property type="entry name" value="S_TKc"/>
    <property type="match status" value="1"/>
</dbReference>
<evidence type="ECO:0000256" key="2">
    <source>
        <dbReference type="ARBA" id="ARBA00022527"/>
    </source>
</evidence>
<feature type="compositionally biased region" description="Polar residues" evidence="7">
    <location>
        <begin position="1"/>
        <end position="17"/>
    </location>
</feature>
<dbReference type="GO" id="GO:0005524">
    <property type="term" value="F:ATP binding"/>
    <property type="evidence" value="ECO:0007669"/>
    <property type="project" value="UniProtKB-KW"/>
</dbReference>
<feature type="region of interest" description="Disordered" evidence="7">
    <location>
        <begin position="430"/>
        <end position="449"/>
    </location>
</feature>
<evidence type="ECO:0000259" key="8">
    <source>
        <dbReference type="PROSITE" id="PS50011"/>
    </source>
</evidence>
<keyword evidence="10" id="KW-1185">Reference proteome</keyword>
<evidence type="ECO:0000256" key="1">
    <source>
        <dbReference type="ARBA" id="ARBA00010791"/>
    </source>
</evidence>
<keyword evidence="3" id="KW-0808">Transferase</keyword>
<protein>
    <recommendedName>
        <fullName evidence="8">Protein kinase domain-containing protein</fullName>
    </recommendedName>
</protein>